<protein>
    <submittedName>
        <fullName evidence="1">Coat protein</fullName>
    </submittedName>
</protein>
<dbReference type="GO" id="GO:0019028">
    <property type="term" value="C:viral capsid"/>
    <property type="evidence" value="ECO:0007669"/>
    <property type="project" value="UniProtKB-KW"/>
</dbReference>
<dbReference type="InterPro" id="IPR021310">
    <property type="entry name" value="Nucleocap_ssRNA"/>
</dbReference>
<keyword evidence="1" id="KW-0946">Virion</keyword>
<accession>A0A678TA52</accession>
<sequence length="434" mass="48541">MSGKYSVQDVVKVMRASIYSPEQKELLMSLKLINDKEQVNEVNRTLLYQASKENPESIVHLKTDDTLMFIASETVKQPQAPIAAPEETLAFKPEIIKDIIEAKTLALDQEKIQAVLDQYVKDLPKSGDTYKSGDVIVKEFKNVKLNISSLLAAGTKVLDAILYMTYKDSADHSFIFSKEILNPELVIKKEIASRIDIGNKAIKSSFCLVYNQGGLPSKSSSNKTLSKFIKETLFRDSKMDSDTLCDFLSSADPSFFPASVFLNIPLDHVHTEVASRCKMAIAGNKAIRYAKFAAKFEKDQVNEADYKSKENIKELVVKEEKLKTAHAIVEFLCSLASNFEAQKKMHPLSPGRSSRKNFTLQLTCAIMFSRSKQGRMDMRSAITSQKIESFKRDENLYGSVDSLGHVSFPIFENGEADFSELSVPAIRAAYGFTI</sequence>
<dbReference type="EMBL" id="KY769712">
    <property type="protein sequence ID" value="AWJ64344.1"/>
    <property type="molecule type" value="Viral_cRNA"/>
</dbReference>
<evidence type="ECO:0000313" key="1">
    <source>
        <dbReference type="EMBL" id="AWJ64344.1"/>
    </source>
</evidence>
<name>A0A678TA52_9VIRU</name>
<organism evidence="1">
    <name type="scientific">Ophiovirus freesiae</name>
    <dbReference type="NCBI Taxonomy" id="2170046"/>
    <lineage>
        <taxon>Viruses</taxon>
        <taxon>Riboviria</taxon>
        <taxon>Orthornavirae</taxon>
        <taxon>Negarnaviricota</taxon>
        <taxon>Haploviricotina</taxon>
        <taxon>Milneviricetes</taxon>
        <taxon>Naedrevirales</taxon>
        <taxon>Aspiviridae</taxon>
        <taxon>Ophiovirus</taxon>
    </lineage>
</organism>
<proteinExistence type="predicted"/>
<keyword evidence="1" id="KW-0167">Capsid protein</keyword>
<reference evidence="1" key="1">
    <citation type="submission" date="2017-03" db="EMBL/GenBank/DDBJ databases">
        <title>Identification of viruses infecting indigenous ornamental bulbous plants in South Africa using Next Generation Sequencing.</title>
        <authorList>
            <person name="Cloete M."/>
            <person name="Visser M."/>
            <person name="Maree H.J."/>
            <person name="Burger J.T."/>
            <person name="Oelofse D."/>
        </authorList>
    </citation>
    <scope>NUCLEOTIDE SEQUENCE</scope>
    <source>
        <strain evidence="1">E_Meta-contig927</strain>
    </source>
</reference>
<dbReference type="Pfam" id="PF11128">
    <property type="entry name" value="Nucleocap_ssRNA"/>
    <property type="match status" value="1"/>
</dbReference>